<dbReference type="PRINTS" id="PR01467">
    <property type="entry name" value="ARGREPRESSOR"/>
</dbReference>
<dbReference type="GO" id="GO:0034618">
    <property type="term" value="F:arginine binding"/>
    <property type="evidence" value="ECO:0007669"/>
    <property type="project" value="InterPro"/>
</dbReference>
<keyword evidence="5 9" id="KW-0963">Cytoplasm</keyword>
<dbReference type="SUPFAM" id="SSF55252">
    <property type="entry name" value="C-terminal domain of arginine repressor"/>
    <property type="match status" value="1"/>
</dbReference>
<dbReference type="HAMAP" id="MF_00173">
    <property type="entry name" value="Arg_repressor"/>
    <property type="match status" value="1"/>
</dbReference>
<evidence type="ECO:0000256" key="5">
    <source>
        <dbReference type="ARBA" id="ARBA00022490"/>
    </source>
</evidence>
<organism evidence="12 13">
    <name type="scientific">Coprobacter fastidiosus</name>
    <dbReference type="NCBI Taxonomy" id="1099853"/>
    <lineage>
        <taxon>Bacteria</taxon>
        <taxon>Pseudomonadati</taxon>
        <taxon>Bacteroidota</taxon>
        <taxon>Bacteroidia</taxon>
        <taxon>Bacteroidales</taxon>
        <taxon>Barnesiellaceae</taxon>
        <taxon>Coprobacter</taxon>
    </lineage>
</organism>
<evidence type="ECO:0000256" key="6">
    <source>
        <dbReference type="ARBA" id="ARBA00023015"/>
    </source>
</evidence>
<proteinExistence type="inferred from homology"/>
<dbReference type="InterPro" id="IPR036251">
    <property type="entry name" value="Arg_repress_C_sf"/>
</dbReference>
<dbReference type="InterPro" id="IPR020899">
    <property type="entry name" value="Arg_repress_C"/>
</dbReference>
<evidence type="ECO:0000256" key="1">
    <source>
        <dbReference type="ARBA" id="ARBA00004496"/>
    </source>
</evidence>
<dbReference type="InterPro" id="IPR001669">
    <property type="entry name" value="Arg_repress"/>
</dbReference>
<evidence type="ECO:0000259" key="10">
    <source>
        <dbReference type="Pfam" id="PF01316"/>
    </source>
</evidence>
<dbReference type="InterPro" id="IPR036388">
    <property type="entry name" value="WH-like_DNA-bd_sf"/>
</dbReference>
<feature type="domain" description="Arginine repressor DNA-binding" evidence="10">
    <location>
        <begin position="3"/>
        <end position="68"/>
    </location>
</feature>
<dbReference type="SUPFAM" id="SSF46785">
    <property type="entry name" value="Winged helix' DNA-binding domain"/>
    <property type="match status" value="1"/>
</dbReference>
<gene>
    <name evidence="9 12" type="primary">argR</name>
    <name evidence="12" type="ORF">DDY73_08985</name>
</gene>
<feature type="domain" description="Arginine repressor C-terminal" evidence="11">
    <location>
        <begin position="90"/>
        <end position="152"/>
    </location>
</feature>
<comment type="caution">
    <text evidence="12">The sequence shown here is derived from an EMBL/GenBank/DDBJ whole genome shotgun (WGS) entry which is preliminary data.</text>
</comment>
<dbReference type="Gene3D" id="1.10.10.10">
    <property type="entry name" value="Winged helix-like DNA-binding domain superfamily/Winged helix DNA-binding domain"/>
    <property type="match status" value="1"/>
</dbReference>
<evidence type="ECO:0000256" key="2">
    <source>
        <dbReference type="ARBA" id="ARBA00005040"/>
    </source>
</evidence>
<evidence type="ECO:0000256" key="9">
    <source>
        <dbReference type="HAMAP-Rule" id="MF_00173"/>
    </source>
</evidence>
<dbReference type="Proteomes" id="UP000262954">
    <property type="component" value="Unassembled WGS sequence"/>
</dbReference>
<dbReference type="InterPro" id="IPR020900">
    <property type="entry name" value="Arg_repress_DNA-bd"/>
</dbReference>
<dbReference type="PANTHER" id="PTHR34471:SF1">
    <property type="entry name" value="ARGININE REPRESSOR"/>
    <property type="match status" value="1"/>
</dbReference>
<protein>
    <recommendedName>
        <fullName evidence="4 9">Arginine repressor</fullName>
    </recommendedName>
</protein>
<dbReference type="PANTHER" id="PTHR34471">
    <property type="entry name" value="ARGININE REPRESSOR"/>
    <property type="match status" value="1"/>
</dbReference>
<keyword evidence="7 9" id="KW-0238">DNA-binding</keyword>
<dbReference type="GO" id="GO:0006526">
    <property type="term" value="P:L-arginine biosynthetic process"/>
    <property type="evidence" value="ECO:0007669"/>
    <property type="project" value="UniProtKB-UniPathway"/>
</dbReference>
<dbReference type="GO" id="GO:0005737">
    <property type="term" value="C:cytoplasm"/>
    <property type="evidence" value="ECO:0007669"/>
    <property type="project" value="UniProtKB-SubCell"/>
</dbReference>
<evidence type="ECO:0000256" key="4">
    <source>
        <dbReference type="ARBA" id="ARBA00021148"/>
    </source>
</evidence>
<dbReference type="RefSeq" id="WP_022390368.1">
    <property type="nucleotide sequence ID" value="NZ_JADMPX010000041.1"/>
</dbReference>
<dbReference type="Gene3D" id="3.30.1360.40">
    <property type="match status" value="1"/>
</dbReference>
<dbReference type="NCBIfam" id="TIGR01529">
    <property type="entry name" value="argR_whole"/>
    <property type="match status" value="1"/>
</dbReference>
<dbReference type="GO" id="GO:0051259">
    <property type="term" value="P:protein complex oligomerization"/>
    <property type="evidence" value="ECO:0007669"/>
    <property type="project" value="InterPro"/>
</dbReference>
<name>A0A316QZC6_9BACT</name>
<keyword evidence="9" id="KW-0028">Amino-acid biosynthesis</keyword>
<evidence type="ECO:0000256" key="8">
    <source>
        <dbReference type="ARBA" id="ARBA00023163"/>
    </source>
</evidence>
<dbReference type="GO" id="GO:0003700">
    <property type="term" value="F:DNA-binding transcription factor activity"/>
    <property type="evidence" value="ECO:0007669"/>
    <property type="project" value="UniProtKB-UniRule"/>
</dbReference>
<comment type="similarity">
    <text evidence="3 9">Belongs to the ArgR family.</text>
</comment>
<dbReference type="Pfam" id="PF02863">
    <property type="entry name" value="Arg_repressor_C"/>
    <property type="match status" value="1"/>
</dbReference>
<evidence type="ECO:0000256" key="3">
    <source>
        <dbReference type="ARBA" id="ARBA00008316"/>
    </source>
</evidence>
<accession>A0A316QZC6</accession>
<keyword evidence="6 9" id="KW-0805">Transcription regulation</keyword>
<comment type="subcellular location">
    <subcellularLocation>
        <location evidence="1 9">Cytoplasm</location>
    </subcellularLocation>
</comment>
<dbReference type="Pfam" id="PF01316">
    <property type="entry name" value="Arg_repressor"/>
    <property type="match status" value="1"/>
</dbReference>
<keyword evidence="9" id="KW-0678">Repressor</keyword>
<reference evidence="12 13" key="1">
    <citation type="journal article" date="2018" name="Nat. Biotechnol.">
        <title>A standardized bacterial taxonomy based on genome phylogeny substantially revises the tree of life.</title>
        <authorList>
            <person name="Parks D.H."/>
            <person name="Chuvochina M."/>
            <person name="Waite D.W."/>
            <person name="Rinke C."/>
            <person name="Skarshewski A."/>
            <person name="Chaumeil P.A."/>
            <person name="Hugenholtz P."/>
        </authorList>
    </citation>
    <scope>NUCLEOTIDE SEQUENCE [LARGE SCALE GENOMIC DNA]</scope>
    <source>
        <strain evidence="12">UBA11482</strain>
    </source>
</reference>
<dbReference type="UniPathway" id="UPA00068"/>
<keyword evidence="8 9" id="KW-0804">Transcription</keyword>
<comment type="function">
    <text evidence="9">Regulates arginine biosynthesis genes.</text>
</comment>
<dbReference type="InterPro" id="IPR036390">
    <property type="entry name" value="WH_DNA-bd_sf"/>
</dbReference>
<evidence type="ECO:0000259" key="11">
    <source>
        <dbReference type="Pfam" id="PF02863"/>
    </source>
</evidence>
<dbReference type="GO" id="GO:1900079">
    <property type="term" value="P:regulation of arginine biosynthetic process"/>
    <property type="evidence" value="ECO:0007669"/>
    <property type="project" value="UniProtKB-UniRule"/>
</dbReference>
<evidence type="ECO:0000313" key="13">
    <source>
        <dbReference type="Proteomes" id="UP000262954"/>
    </source>
</evidence>
<dbReference type="EMBL" id="DNWC01000118">
    <property type="protein sequence ID" value="HBJ09127.1"/>
    <property type="molecule type" value="Genomic_DNA"/>
</dbReference>
<evidence type="ECO:0000313" key="12">
    <source>
        <dbReference type="EMBL" id="HBJ09127.1"/>
    </source>
</evidence>
<dbReference type="AlphaFoldDB" id="A0A316QZC6"/>
<comment type="pathway">
    <text evidence="2 9">Amino-acid biosynthesis; L-arginine biosynthesis [regulation].</text>
</comment>
<sequence length="161" mass="17596">MKNKVDRLQAIKEIIISYKISSQEDLLKQLTERGFNLTQATLSRDLKQLQIAKVAGKDGGYLYVMPETAGIGRLANAKNQQHYAGPVSGFLSIEFSGQLAVIKTRPGYASGIAWDIDTHSAEEILGTIAGDDTILLILREGITRPQVLETLKTIIPSIDGE</sequence>
<dbReference type="GO" id="GO:0003677">
    <property type="term" value="F:DNA binding"/>
    <property type="evidence" value="ECO:0007669"/>
    <property type="project" value="UniProtKB-KW"/>
</dbReference>
<keyword evidence="9" id="KW-0055">Arginine biosynthesis</keyword>
<evidence type="ECO:0000256" key="7">
    <source>
        <dbReference type="ARBA" id="ARBA00023125"/>
    </source>
</evidence>